<keyword evidence="3" id="KW-1185">Reference proteome</keyword>
<feature type="region of interest" description="Disordered" evidence="1">
    <location>
        <begin position="15"/>
        <end position="49"/>
    </location>
</feature>
<reference evidence="2 3" key="1">
    <citation type="submission" date="2020-12" db="EMBL/GenBank/DDBJ databases">
        <title>Metabolic potential, ecology and presence of endohyphal bacteria is reflected in genomic diversity of Mucoromycotina.</title>
        <authorList>
            <person name="Muszewska A."/>
            <person name="Okrasinska A."/>
            <person name="Steczkiewicz K."/>
            <person name="Drgas O."/>
            <person name="Orlowska M."/>
            <person name="Perlinska-Lenart U."/>
            <person name="Aleksandrzak-Piekarczyk T."/>
            <person name="Szatraj K."/>
            <person name="Zielenkiewicz U."/>
            <person name="Pilsyk S."/>
            <person name="Malc E."/>
            <person name="Mieczkowski P."/>
            <person name="Kruszewska J.S."/>
            <person name="Biernat P."/>
            <person name="Pawlowska J."/>
        </authorList>
    </citation>
    <scope>NUCLEOTIDE SEQUENCE [LARGE SCALE GENOMIC DNA]</scope>
    <source>
        <strain evidence="2 3">CBS 142.35</strain>
    </source>
</reference>
<comment type="caution">
    <text evidence="2">The sequence shown here is derived from an EMBL/GenBank/DDBJ whole genome shotgun (WGS) entry which is preliminary data.</text>
</comment>
<evidence type="ECO:0000256" key="1">
    <source>
        <dbReference type="SAM" id="MobiDB-lite"/>
    </source>
</evidence>
<gene>
    <name evidence="2" type="ORF">INT45_003539</name>
</gene>
<evidence type="ECO:0000313" key="2">
    <source>
        <dbReference type="EMBL" id="KAG2221825.1"/>
    </source>
</evidence>
<feature type="compositionally biased region" description="Polar residues" evidence="1">
    <location>
        <begin position="19"/>
        <end position="37"/>
    </location>
</feature>
<dbReference type="EMBL" id="JAEPRB010000098">
    <property type="protein sequence ID" value="KAG2221825.1"/>
    <property type="molecule type" value="Genomic_DNA"/>
</dbReference>
<organism evidence="2 3">
    <name type="scientific">Circinella minor</name>
    <dbReference type="NCBI Taxonomy" id="1195481"/>
    <lineage>
        <taxon>Eukaryota</taxon>
        <taxon>Fungi</taxon>
        <taxon>Fungi incertae sedis</taxon>
        <taxon>Mucoromycota</taxon>
        <taxon>Mucoromycotina</taxon>
        <taxon>Mucoromycetes</taxon>
        <taxon>Mucorales</taxon>
        <taxon>Lichtheimiaceae</taxon>
        <taxon>Circinella</taxon>
    </lineage>
</organism>
<accession>A0A8H7VIJ1</accession>
<evidence type="ECO:0000313" key="3">
    <source>
        <dbReference type="Proteomes" id="UP000646827"/>
    </source>
</evidence>
<proteinExistence type="predicted"/>
<protein>
    <submittedName>
        <fullName evidence="2">Uncharacterized protein</fullName>
    </submittedName>
</protein>
<sequence>MSNSNYTVLSVRILHKDQQQNNNTDISHTNENRQQLTTPPPEPHLEQSSGFSNHSDFCVCGGSGIGCDCRRVCHCAEVKKMKCHCGEGCYNAWDRCMLG</sequence>
<dbReference type="AlphaFoldDB" id="A0A8H7VIJ1"/>
<dbReference type="OrthoDB" id="2202496at2759"/>
<dbReference type="Proteomes" id="UP000646827">
    <property type="component" value="Unassembled WGS sequence"/>
</dbReference>
<name>A0A8H7VIJ1_9FUNG</name>